<protein>
    <submittedName>
        <fullName evidence="1">Uncharacterized protein</fullName>
    </submittedName>
</protein>
<name>A0A142JTN9_9BURK</name>
<accession>A0A142JTN9</accession>
<sequence length="121" mass="13576">MIGFPLATEFDGFLGRLQQRVNGLHLVGVHLFQDTVLDLGCKGVQVPFFRDHIGIPAATLFIAHIEVAGPHETQRIVLPCRQFILLDAVTKGTTKAWRRFALAYVIAGDRIPDRQDRQPFL</sequence>
<keyword evidence="2" id="KW-1185">Reference proteome</keyword>
<dbReference type="Proteomes" id="UP000075238">
    <property type="component" value="Chromosome 2"/>
</dbReference>
<organism evidence="1 2">
    <name type="scientific">Cupriavidus nantongensis</name>
    <dbReference type="NCBI Taxonomy" id="1796606"/>
    <lineage>
        <taxon>Bacteria</taxon>
        <taxon>Pseudomonadati</taxon>
        <taxon>Pseudomonadota</taxon>
        <taxon>Betaproteobacteria</taxon>
        <taxon>Burkholderiales</taxon>
        <taxon>Burkholderiaceae</taxon>
        <taxon>Cupriavidus</taxon>
    </lineage>
</organism>
<dbReference type="KEGG" id="cnan:A2G96_27030"/>
<proteinExistence type="predicted"/>
<evidence type="ECO:0000313" key="2">
    <source>
        <dbReference type="Proteomes" id="UP000075238"/>
    </source>
</evidence>
<dbReference type="AlphaFoldDB" id="A0A142JTN9"/>
<evidence type="ECO:0000313" key="1">
    <source>
        <dbReference type="EMBL" id="AMR81451.1"/>
    </source>
</evidence>
<reference evidence="1 2" key="1">
    <citation type="submission" date="2016-03" db="EMBL/GenBank/DDBJ databases">
        <title>Complete genome sequence of a novel chlorpyrifos degrading bacterium, Cupriavidus nantongensis sp. X1.</title>
        <authorList>
            <person name="Fang L."/>
        </authorList>
    </citation>
    <scope>NUCLEOTIDE SEQUENCE [LARGE SCALE GENOMIC DNA]</scope>
    <source>
        <strain evidence="1 2">X1</strain>
    </source>
</reference>
<dbReference type="EMBL" id="CP014845">
    <property type="protein sequence ID" value="AMR81451.1"/>
    <property type="molecule type" value="Genomic_DNA"/>
</dbReference>
<gene>
    <name evidence="1" type="ORF">A2G96_27030</name>
</gene>